<protein>
    <submittedName>
        <fullName evidence="5 6">MarR family transcriptional regulator</fullName>
    </submittedName>
</protein>
<keyword evidence="1" id="KW-0805">Transcription regulation</keyword>
<keyword evidence="2 5" id="KW-0238">DNA-binding</keyword>
<comment type="caution">
    <text evidence="5">The sequence shown here is derived from an EMBL/GenBank/DDBJ whole genome shotgun (WGS) entry which is preliminary data.</text>
</comment>
<dbReference type="PROSITE" id="PS50995">
    <property type="entry name" value="HTH_MARR_2"/>
    <property type="match status" value="1"/>
</dbReference>
<feature type="domain" description="HTH marR-type" evidence="4">
    <location>
        <begin position="60"/>
        <end position="193"/>
    </location>
</feature>
<evidence type="ECO:0000313" key="7">
    <source>
        <dbReference type="Proteomes" id="UP000273898"/>
    </source>
</evidence>
<dbReference type="SUPFAM" id="SSF46785">
    <property type="entry name" value="Winged helix' DNA-binding domain"/>
    <property type="match status" value="1"/>
</dbReference>
<dbReference type="PANTHER" id="PTHR42756:SF1">
    <property type="entry name" value="TRANSCRIPTIONAL REPRESSOR OF EMRAB OPERON"/>
    <property type="match status" value="1"/>
</dbReference>
<reference evidence="6 8" key="2">
    <citation type="submission" date="2019-03" db="EMBL/GenBank/DDBJ databases">
        <authorList>
            <person name="He R.-H."/>
        </authorList>
    </citation>
    <scope>NUCLEOTIDE SEQUENCE [LARGE SCALE GENOMIC DNA]</scope>
    <source>
        <strain evidence="6 8">DSM 19624</strain>
    </source>
</reference>
<dbReference type="GO" id="GO:0003700">
    <property type="term" value="F:DNA-binding transcription factor activity"/>
    <property type="evidence" value="ECO:0007669"/>
    <property type="project" value="InterPro"/>
</dbReference>
<evidence type="ECO:0000256" key="2">
    <source>
        <dbReference type="ARBA" id="ARBA00023125"/>
    </source>
</evidence>
<gene>
    <name evidence="5" type="ORF">BCL90_0141</name>
    <name evidence="6" type="ORF">E3V97_09145</name>
</gene>
<dbReference type="Proteomes" id="UP000273898">
    <property type="component" value="Unassembled WGS sequence"/>
</dbReference>
<keyword evidence="3" id="KW-0804">Transcription</keyword>
<dbReference type="PANTHER" id="PTHR42756">
    <property type="entry name" value="TRANSCRIPTIONAL REGULATOR, MARR"/>
    <property type="match status" value="1"/>
</dbReference>
<dbReference type="Proteomes" id="UP000297429">
    <property type="component" value="Unassembled WGS sequence"/>
</dbReference>
<name>A0A497Y8E1_9SPHI</name>
<proteinExistence type="predicted"/>
<dbReference type="RefSeq" id="WP_121282041.1">
    <property type="nucleotide sequence ID" value="NZ_RCCK01000010.1"/>
</dbReference>
<dbReference type="AlphaFoldDB" id="A0A497Y8E1"/>
<dbReference type="InterPro" id="IPR036390">
    <property type="entry name" value="WH_DNA-bd_sf"/>
</dbReference>
<dbReference type="OrthoDB" id="961069at2"/>
<evidence type="ECO:0000256" key="3">
    <source>
        <dbReference type="ARBA" id="ARBA00023163"/>
    </source>
</evidence>
<sequence length="210" mass="23569">MMYNLLSELISLVKTYESSNDNPVAELAPFLSWLNGRHGDRETSAPNPQWEGKARGRSADSVINTSLVHLYRYARLHAKTAIAESAFSTPDEFIYLICLASGGSMSKTALIRQNVHEKATGTLIVNRLLKKGLAEQQTTDNDKRSRIINITTKGTQELNNSIENIKMASANVTEPLSTPEKMELITLLLKLEDFHHERKLLEQTPTNFRT</sequence>
<evidence type="ECO:0000256" key="1">
    <source>
        <dbReference type="ARBA" id="ARBA00023015"/>
    </source>
</evidence>
<evidence type="ECO:0000313" key="8">
    <source>
        <dbReference type="Proteomes" id="UP000297429"/>
    </source>
</evidence>
<dbReference type="GO" id="GO:0003677">
    <property type="term" value="F:DNA binding"/>
    <property type="evidence" value="ECO:0007669"/>
    <property type="project" value="UniProtKB-KW"/>
</dbReference>
<evidence type="ECO:0000313" key="5">
    <source>
        <dbReference type="EMBL" id="RLJ79445.1"/>
    </source>
</evidence>
<dbReference type="Gene3D" id="1.10.10.10">
    <property type="entry name" value="Winged helix-like DNA-binding domain superfamily/Winged helix DNA-binding domain"/>
    <property type="match status" value="1"/>
</dbReference>
<evidence type="ECO:0000259" key="4">
    <source>
        <dbReference type="PROSITE" id="PS50995"/>
    </source>
</evidence>
<dbReference type="EMBL" id="RCCK01000010">
    <property type="protein sequence ID" value="RLJ79445.1"/>
    <property type="molecule type" value="Genomic_DNA"/>
</dbReference>
<dbReference type="InterPro" id="IPR000835">
    <property type="entry name" value="HTH_MarR-typ"/>
</dbReference>
<accession>A0A497Y8E1</accession>
<dbReference type="InterPro" id="IPR036388">
    <property type="entry name" value="WH-like_DNA-bd_sf"/>
</dbReference>
<dbReference type="PRINTS" id="PR00598">
    <property type="entry name" value="HTHMARR"/>
</dbReference>
<dbReference type="EMBL" id="SOPX01000002">
    <property type="protein sequence ID" value="TFB30794.1"/>
    <property type="molecule type" value="Genomic_DNA"/>
</dbReference>
<keyword evidence="8" id="KW-1185">Reference proteome</keyword>
<organism evidence="5 7">
    <name type="scientific">Pedobacter alluvionis</name>
    <dbReference type="NCBI Taxonomy" id="475253"/>
    <lineage>
        <taxon>Bacteria</taxon>
        <taxon>Pseudomonadati</taxon>
        <taxon>Bacteroidota</taxon>
        <taxon>Sphingobacteriia</taxon>
        <taxon>Sphingobacteriales</taxon>
        <taxon>Sphingobacteriaceae</taxon>
        <taxon>Pedobacter</taxon>
    </lineage>
</organism>
<evidence type="ECO:0000313" key="6">
    <source>
        <dbReference type="EMBL" id="TFB30794.1"/>
    </source>
</evidence>
<reference evidence="5 7" key="1">
    <citation type="submission" date="2018-10" db="EMBL/GenBank/DDBJ databases">
        <title>Genomic Encyclopedia of Archaeal and Bacterial Type Strains, Phase II (KMG-II): from individual species to whole genera.</title>
        <authorList>
            <person name="Goeker M."/>
        </authorList>
    </citation>
    <scope>NUCLEOTIDE SEQUENCE [LARGE SCALE GENOMIC DNA]</scope>
    <source>
        <strain evidence="5 7">DSM 19624</strain>
    </source>
</reference>